<reference evidence="3" key="2">
    <citation type="submission" date="2023-02" db="EMBL/GenBank/DDBJ databases">
        <authorList>
            <consortium name="DOE Joint Genome Institute"/>
            <person name="Mondo S.J."/>
            <person name="Chang Y."/>
            <person name="Wang Y."/>
            <person name="Ahrendt S."/>
            <person name="Andreopoulos W."/>
            <person name="Barry K."/>
            <person name="Beard J."/>
            <person name="Benny G.L."/>
            <person name="Blankenship S."/>
            <person name="Bonito G."/>
            <person name="Cuomo C."/>
            <person name="Desiro A."/>
            <person name="Gervers K.A."/>
            <person name="Hundley H."/>
            <person name="Kuo A."/>
            <person name="LaButti K."/>
            <person name="Lang B.F."/>
            <person name="Lipzen A."/>
            <person name="O'Donnell K."/>
            <person name="Pangilinan J."/>
            <person name="Reynolds N."/>
            <person name="Sandor L."/>
            <person name="Smith M.W."/>
            <person name="Tsang A."/>
            <person name="Grigoriev I.V."/>
            <person name="Stajich J.E."/>
            <person name="Spatafora J.W."/>
        </authorList>
    </citation>
    <scope>NUCLEOTIDE SEQUENCE</scope>
    <source>
        <strain evidence="3">RSA 2281</strain>
    </source>
</reference>
<evidence type="ECO:0000313" key="4">
    <source>
        <dbReference type="Proteomes" id="UP001209540"/>
    </source>
</evidence>
<dbReference type="EMBL" id="JAIXMP010000001">
    <property type="protein sequence ID" value="KAI9278232.1"/>
    <property type="molecule type" value="Genomic_DNA"/>
</dbReference>
<proteinExistence type="predicted"/>
<keyword evidence="4" id="KW-1185">Reference proteome</keyword>
<organism evidence="3 4">
    <name type="scientific">Phascolomyces articulosus</name>
    <dbReference type="NCBI Taxonomy" id="60185"/>
    <lineage>
        <taxon>Eukaryota</taxon>
        <taxon>Fungi</taxon>
        <taxon>Fungi incertae sedis</taxon>
        <taxon>Mucoromycota</taxon>
        <taxon>Mucoromycotina</taxon>
        <taxon>Mucoromycetes</taxon>
        <taxon>Mucorales</taxon>
        <taxon>Lichtheimiaceae</taxon>
        <taxon>Phascolomyces</taxon>
    </lineage>
</organism>
<keyword evidence="1" id="KW-0472">Membrane</keyword>
<evidence type="ECO:0000256" key="1">
    <source>
        <dbReference type="SAM" id="Phobius"/>
    </source>
</evidence>
<dbReference type="AlphaFoldDB" id="A0AAD5PK34"/>
<dbReference type="InterPro" id="IPR036508">
    <property type="entry name" value="Chitin-bd_dom_sf"/>
</dbReference>
<keyword evidence="1" id="KW-0812">Transmembrane</keyword>
<name>A0AAD5PK34_9FUNG</name>
<reference evidence="3" key="1">
    <citation type="journal article" date="2022" name="IScience">
        <title>Evolution of zygomycete secretomes and the origins of terrestrial fungal ecologies.</title>
        <authorList>
            <person name="Chang Y."/>
            <person name="Wang Y."/>
            <person name="Mondo S."/>
            <person name="Ahrendt S."/>
            <person name="Andreopoulos W."/>
            <person name="Barry K."/>
            <person name="Beard J."/>
            <person name="Benny G.L."/>
            <person name="Blankenship S."/>
            <person name="Bonito G."/>
            <person name="Cuomo C."/>
            <person name="Desiro A."/>
            <person name="Gervers K.A."/>
            <person name="Hundley H."/>
            <person name="Kuo A."/>
            <person name="LaButti K."/>
            <person name="Lang B.F."/>
            <person name="Lipzen A."/>
            <person name="O'Donnell K."/>
            <person name="Pangilinan J."/>
            <person name="Reynolds N."/>
            <person name="Sandor L."/>
            <person name="Smith M.E."/>
            <person name="Tsang A."/>
            <person name="Grigoriev I.V."/>
            <person name="Stajich J.E."/>
            <person name="Spatafora J.W."/>
        </authorList>
    </citation>
    <scope>NUCLEOTIDE SEQUENCE</scope>
    <source>
        <strain evidence="3">RSA 2281</strain>
    </source>
</reference>
<evidence type="ECO:0000313" key="3">
    <source>
        <dbReference type="EMBL" id="KAI9278232.1"/>
    </source>
</evidence>
<dbReference type="PROSITE" id="PS50940">
    <property type="entry name" value="CHIT_BIND_II"/>
    <property type="match status" value="1"/>
</dbReference>
<keyword evidence="1" id="KW-1133">Transmembrane helix</keyword>
<accession>A0AAD5PK34</accession>
<dbReference type="Gene3D" id="2.170.140.10">
    <property type="entry name" value="Chitin binding domain"/>
    <property type="match status" value="1"/>
</dbReference>
<dbReference type="Proteomes" id="UP001209540">
    <property type="component" value="Unassembled WGS sequence"/>
</dbReference>
<feature type="domain" description="Chitin-binding type-2" evidence="2">
    <location>
        <begin position="20"/>
        <end position="87"/>
    </location>
</feature>
<feature type="transmembrane region" description="Helical" evidence="1">
    <location>
        <begin position="101"/>
        <end position="121"/>
    </location>
</feature>
<dbReference type="SUPFAM" id="SSF57625">
    <property type="entry name" value="Invertebrate chitin-binding proteins"/>
    <property type="match status" value="1"/>
</dbReference>
<sequence>MLFKTNGKEDHRRISEEGPEKICTEYFNNGSRPYARVQTSCTKFYKCMRDGFDKNTVSTVWFQCNNETQFDEHSVKCVDANKLQCNEEELKREAAEAREKSASTAVIIPSSIVFSFIVHVIPPLFSYY</sequence>
<dbReference type="InterPro" id="IPR002557">
    <property type="entry name" value="Chitin-bd_dom"/>
</dbReference>
<comment type="caution">
    <text evidence="3">The sequence shown here is derived from an EMBL/GenBank/DDBJ whole genome shotgun (WGS) entry which is preliminary data.</text>
</comment>
<gene>
    <name evidence="3" type="ORF">BDA99DRAFT_553892</name>
</gene>
<evidence type="ECO:0000259" key="2">
    <source>
        <dbReference type="PROSITE" id="PS50940"/>
    </source>
</evidence>
<dbReference type="GO" id="GO:0005576">
    <property type="term" value="C:extracellular region"/>
    <property type="evidence" value="ECO:0007669"/>
    <property type="project" value="InterPro"/>
</dbReference>
<protein>
    <recommendedName>
        <fullName evidence="2">Chitin-binding type-2 domain-containing protein</fullName>
    </recommendedName>
</protein>
<dbReference type="GO" id="GO:0008061">
    <property type="term" value="F:chitin binding"/>
    <property type="evidence" value="ECO:0007669"/>
    <property type="project" value="InterPro"/>
</dbReference>